<accession>A0AAD5X4U2</accession>
<feature type="domain" description="Rhodanese" evidence="2">
    <location>
        <begin position="434"/>
        <end position="454"/>
    </location>
</feature>
<dbReference type="PANTHER" id="PTHR22957:SF168">
    <property type="entry name" value="TBC DOMAIN-CONTAINING PROTEIN KINASE-LIKE PROTEIN"/>
    <property type="match status" value="1"/>
</dbReference>
<evidence type="ECO:0000259" key="2">
    <source>
        <dbReference type="PROSITE" id="PS50206"/>
    </source>
</evidence>
<sequence length="535" mass="60192">MPHSVRVDEDLDQLLSASDALHPYSDEEVVISLATIRDKLASAEKAHSHLEKQSEDVGDWKSVLPWTAQTLERDMAMIDTEVPKLSLIAKEKNVTYQARRIELFTKLICQYPASRDNILREAATDVPPLLRGRIWAAILDVKGDPELFYDSIDKDSENPNDRQLDLDIPRCHQYNELLSSHIGHRKLKRVLKAWLTAEENKLVYWQGLDSLCAPFITLNFNNEALAFSSMRAFLKKYSASFFVADNSVIMQEYMVAFRHILAFHDPELAVHMEEIGLGPELFALPWFMTLYGHIFPLDKIYHLWDSFLTGPPFLHLHTGCAILHQLRDQLIHRDFNTGMSLFSDLSAIDVDACIAHAIRTSKLTPPSLLDHLYFANAGVTSKDVDSTPADQRKHVRPLCLASSSPGTSILKRYQELVGFINREDFREMKGISAVIDARSAEEFQKGHVPFSINLANPIKSVPMAVKIAASRTKFVVVLANDRPRAMQIASVLMKGKIPRTTASVISSEDIEAVETFLCDCNPSHSTSGLARCNNI</sequence>
<reference evidence="3" key="1">
    <citation type="submission" date="2020-05" db="EMBL/GenBank/DDBJ databases">
        <title>Phylogenomic resolution of chytrid fungi.</title>
        <authorList>
            <person name="Stajich J.E."/>
            <person name="Amses K."/>
            <person name="Simmons R."/>
            <person name="Seto K."/>
            <person name="Myers J."/>
            <person name="Bonds A."/>
            <person name="Quandt C.A."/>
            <person name="Barry K."/>
            <person name="Liu P."/>
            <person name="Grigoriev I."/>
            <person name="Longcore J.E."/>
            <person name="James T.Y."/>
        </authorList>
    </citation>
    <scope>NUCLEOTIDE SEQUENCE</scope>
    <source>
        <strain evidence="3">JEL0318</strain>
    </source>
</reference>
<dbReference type="SUPFAM" id="SSF47923">
    <property type="entry name" value="Ypt/Rab-GAP domain of gyp1p"/>
    <property type="match status" value="2"/>
</dbReference>
<dbReference type="InterPro" id="IPR036873">
    <property type="entry name" value="Rhodanese-like_dom_sf"/>
</dbReference>
<dbReference type="FunFam" id="1.10.8.270:FF:000044">
    <property type="entry name" value="TBC Kinase homolog"/>
    <property type="match status" value="1"/>
</dbReference>
<dbReference type="EMBL" id="JADGJD010000091">
    <property type="protein sequence ID" value="KAJ3055184.1"/>
    <property type="molecule type" value="Genomic_DNA"/>
</dbReference>
<dbReference type="PROSITE" id="PS50086">
    <property type="entry name" value="TBC_RABGAP"/>
    <property type="match status" value="1"/>
</dbReference>
<name>A0AAD5X4U2_9FUNG</name>
<dbReference type="GO" id="GO:0005096">
    <property type="term" value="F:GTPase activator activity"/>
    <property type="evidence" value="ECO:0007669"/>
    <property type="project" value="TreeGrafter"/>
</dbReference>
<dbReference type="CDD" id="cd00158">
    <property type="entry name" value="RHOD"/>
    <property type="match status" value="1"/>
</dbReference>
<dbReference type="Pfam" id="PF00566">
    <property type="entry name" value="RabGAP-TBC"/>
    <property type="match status" value="1"/>
</dbReference>
<protein>
    <recommendedName>
        <fullName evidence="5">TBC1 domain family member 23</fullName>
    </recommendedName>
</protein>
<keyword evidence="4" id="KW-1185">Reference proteome</keyword>
<dbReference type="SUPFAM" id="SSF52821">
    <property type="entry name" value="Rhodanese/Cell cycle control phosphatase"/>
    <property type="match status" value="1"/>
</dbReference>
<evidence type="ECO:0000259" key="1">
    <source>
        <dbReference type="PROSITE" id="PS50086"/>
    </source>
</evidence>
<evidence type="ECO:0000313" key="4">
    <source>
        <dbReference type="Proteomes" id="UP001212841"/>
    </source>
</evidence>
<dbReference type="Pfam" id="PF00581">
    <property type="entry name" value="Rhodanese"/>
    <property type="match status" value="1"/>
</dbReference>
<dbReference type="PROSITE" id="PS50206">
    <property type="entry name" value="RHODANESE_3"/>
    <property type="match status" value="1"/>
</dbReference>
<dbReference type="InterPro" id="IPR035969">
    <property type="entry name" value="Rab-GAP_TBC_sf"/>
</dbReference>
<evidence type="ECO:0008006" key="5">
    <source>
        <dbReference type="Google" id="ProtNLM"/>
    </source>
</evidence>
<dbReference type="Gene3D" id="1.10.472.80">
    <property type="entry name" value="Ypt/Rab-GAP domain of gyp1p, domain 3"/>
    <property type="match status" value="1"/>
</dbReference>
<dbReference type="Gene3D" id="1.10.8.270">
    <property type="entry name" value="putative rabgap domain of human tbc1 domain family member 14 like domains"/>
    <property type="match status" value="1"/>
</dbReference>
<organism evidence="3 4">
    <name type="scientific">Rhizophlyctis rosea</name>
    <dbReference type="NCBI Taxonomy" id="64517"/>
    <lineage>
        <taxon>Eukaryota</taxon>
        <taxon>Fungi</taxon>
        <taxon>Fungi incertae sedis</taxon>
        <taxon>Chytridiomycota</taxon>
        <taxon>Chytridiomycota incertae sedis</taxon>
        <taxon>Chytridiomycetes</taxon>
        <taxon>Rhizophlyctidales</taxon>
        <taxon>Rhizophlyctidaceae</taxon>
        <taxon>Rhizophlyctis</taxon>
    </lineage>
</organism>
<dbReference type="AlphaFoldDB" id="A0AAD5X4U2"/>
<proteinExistence type="predicted"/>
<dbReference type="SMART" id="SM00164">
    <property type="entry name" value="TBC"/>
    <property type="match status" value="1"/>
</dbReference>
<feature type="domain" description="Rab-GAP TBC" evidence="1">
    <location>
        <begin position="125"/>
        <end position="311"/>
    </location>
</feature>
<dbReference type="Gene3D" id="3.40.250.10">
    <property type="entry name" value="Rhodanese-like domain"/>
    <property type="match status" value="1"/>
</dbReference>
<dbReference type="Proteomes" id="UP001212841">
    <property type="component" value="Unassembled WGS sequence"/>
</dbReference>
<dbReference type="InterPro" id="IPR000195">
    <property type="entry name" value="Rab-GAP-TBC_dom"/>
</dbReference>
<comment type="caution">
    <text evidence="3">The sequence shown here is derived from an EMBL/GenBank/DDBJ whole genome shotgun (WGS) entry which is preliminary data.</text>
</comment>
<evidence type="ECO:0000313" key="3">
    <source>
        <dbReference type="EMBL" id="KAJ3055184.1"/>
    </source>
</evidence>
<dbReference type="InterPro" id="IPR001763">
    <property type="entry name" value="Rhodanese-like_dom"/>
</dbReference>
<dbReference type="PANTHER" id="PTHR22957">
    <property type="entry name" value="TBC1 DOMAIN FAMILY MEMBER GTPASE-ACTIVATING PROTEIN"/>
    <property type="match status" value="1"/>
</dbReference>
<gene>
    <name evidence="3" type="ORF">HK097_011260</name>
</gene>